<dbReference type="InterPro" id="IPR006350">
    <property type="entry name" value="Intron_endoG1"/>
</dbReference>
<dbReference type="PROSITE" id="PS50164">
    <property type="entry name" value="GIY_YIG"/>
    <property type="match status" value="1"/>
</dbReference>
<dbReference type="EMBL" id="LR796420">
    <property type="protein sequence ID" value="CAB4143704.1"/>
    <property type="molecule type" value="Genomic_DNA"/>
</dbReference>
<dbReference type="SUPFAM" id="SSF82771">
    <property type="entry name" value="GIY-YIG endonuclease"/>
    <property type="match status" value="1"/>
</dbReference>
<dbReference type="GO" id="GO:0003677">
    <property type="term" value="F:DNA binding"/>
    <property type="evidence" value="ECO:0007669"/>
    <property type="project" value="InterPro"/>
</dbReference>
<dbReference type="CDD" id="cd10437">
    <property type="entry name" value="GIY-YIG_HE_I-TevI_like"/>
    <property type="match status" value="1"/>
</dbReference>
<dbReference type="NCBIfam" id="TIGR01453">
    <property type="entry name" value="grpIintron_endo"/>
    <property type="match status" value="1"/>
</dbReference>
<evidence type="ECO:0000259" key="3">
    <source>
        <dbReference type="PROSITE" id="PS50164"/>
    </source>
</evidence>
<dbReference type="GO" id="GO:0004519">
    <property type="term" value="F:endonuclease activity"/>
    <property type="evidence" value="ECO:0007669"/>
    <property type="project" value="UniProtKB-KW"/>
</dbReference>
<dbReference type="Pfam" id="PF22635">
    <property type="entry name" value="I-TevI_ZnF"/>
    <property type="match status" value="1"/>
</dbReference>
<comment type="cofactor">
    <cofactor evidence="1">
        <name>Mg(2+)</name>
        <dbReference type="ChEBI" id="CHEBI:18420"/>
    </cofactor>
</comment>
<evidence type="ECO:0000313" key="4">
    <source>
        <dbReference type="EMBL" id="CAB4143704.1"/>
    </source>
</evidence>
<protein>
    <submittedName>
        <fullName evidence="4">GrpIintron_endo, group I intron endonuclease</fullName>
    </submittedName>
</protein>
<name>A0A6J5MAD8_9CAUD</name>
<keyword evidence="2" id="KW-0460">Magnesium</keyword>
<keyword evidence="4" id="KW-0378">Hydrolase</keyword>
<reference evidence="4" key="1">
    <citation type="submission" date="2020-04" db="EMBL/GenBank/DDBJ databases">
        <authorList>
            <person name="Chiriac C."/>
            <person name="Salcher M."/>
            <person name="Ghai R."/>
            <person name="Kavagutti S V."/>
        </authorList>
    </citation>
    <scope>NUCLEOTIDE SEQUENCE</scope>
</reference>
<dbReference type="Gene3D" id="3.40.1440.10">
    <property type="entry name" value="GIY-YIG endonuclease"/>
    <property type="match status" value="1"/>
</dbReference>
<proteinExistence type="predicted"/>
<feature type="domain" description="GIY-YIG" evidence="3">
    <location>
        <begin position="1"/>
        <end position="78"/>
    </location>
</feature>
<dbReference type="InterPro" id="IPR035901">
    <property type="entry name" value="GIY-YIG_endonuc_sf"/>
</dbReference>
<sequence>MIGIYRIKNKLNDKCYYGSSKNIEKRWKTHLNQLRNKKHINCILQNAWNKYGEDSFIFEIVEECKLENLFDTEQKYLDTCGDYNIGLKASGGDNISKNPNKNIIVENIRKGSKIWRDSLSDEERKERFSKPLDRNPNWKGGSSFIYCDCGKRIGYGHTHCQKCRPRKSDNNPFYGKKHTEEYKKKSSIRMTGVYNGEQNIPIVIDDVEYRSAGEASKLLNIPMVTIRWRVRSKNKKFDNYKYKD</sequence>
<dbReference type="Pfam" id="PF01541">
    <property type="entry name" value="GIY-YIG"/>
    <property type="match status" value="1"/>
</dbReference>
<evidence type="ECO:0000256" key="2">
    <source>
        <dbReference type="ARBA" id="ARBA00022842"/>
    </source>
</evidence>
<accession>A0A6J5MAD8</accession>
<keyword evidence="4" id="KW-0255">Endonuclease</keyword>
<evidence type="ECO:0000256" key="1">
    <source>
        <dbReference type="ARBA" id="ARBA00001946"/>
    </source>
</evidence>
<organism evidence="4">
    <name type="scientific">uncultured Caudovirales phage</name>
    <dbReference type="NCBI Taxonomy" id="2100421"/>
    <lineage>
        <taxon>Viruses</taxon>
        <taxon>Duplodnaviria</taxon>
        <taxon>Heunggongvirae</taxon>
        <taxon>Uroviricota</taxon>
        <taxon>Caudoviricetes</taxon>
        <taxon>Peduoviridae</taxon>
        <taxon>Maltschvirus</taxon>
        <taxon>Maltschvirus maltsch</taxon>
    </lineage>
</organism>
<dbReference type="InterPro" id="IPR059131">
    <property type="entry name" value="I-TevI_ZnF"/>
</dbReference>
<keyword evidence="4" id="KW-0540">Nuclease</keyword>
<gene>
    <name evidence="4" type="ORF">UFOVP449_255</name>
</gene>
<dbReference type="SMART" id="SM00465">
    <property type="entry name" value="GIYc"/>
    <property type="match status" value="1"/>
</dbReference>
<dbReference type="InterPro" id="IPR000305">
    <property type="entry name" value="GIY-YIG_endonuc"/>
</dbReference>
<dbReference type="SUPFAM" id="SSF64496">
    <property type="entry name" value="DNA-binding domain of intron-encoded endonucleases"/>
    <property type="match status" value="1"/>
</dbReference>